<accession>A0AA42UE55</accession>
<dbReference type="SUPFAM" id="SSF51120">
    <property type="entry name" value="beta-Roll"/>
    <property type="match status" value="1"/>
</dbReference>
<gene>
    <name evidence="1" type="ORF">N5I20_15240</name>
</gene>
<evidence type="ECO:0000313" key="1">
    <source>
        <dbReference type="EMBL" id="MDH1506410.1"/>
    </source>
</evidence>
<name>A0AA42UE55_AERCA</name>
<dbReference type="InterPro" id="IPR011049">
    <property type="entry name" value="Serralysin-like_metalloprot_C"/>
</dbReference>
<dbReference type="InterPro" id="IPR019960">
    <property type="entry name" value="T1SS_VCA0849"/>
</dbReference>
<dbReference type="Proteomes" id="UP001161704">
    <property type="component" value="Unassembled WGS sequence"/>
</dbReference>
<dbReference type="AlphaFoldDB" id="A0AA42UE55"/>
<dbReference type="EMBL" id="JAOCIZ010000064">
    <property type="protein sequence ID" value="MDH1506410.1"/>
    <property type="molecule type" value="Genomic_DNA"/>
</dbReference>
<evidence type="ECO:0000313" key="2">
    <source>
        <dbReference type="Proteomes" id="UP001161704"/>
    </source>
</evidence>
<comment type="caution">
    <text evidence="1">The sequence shown here is derived from an EMBL/GenBank/DDBJ whole genome shotgun (WGS) entry which is preliminary data.</text>
</comment>
<protein>
    <submittedName>
        <fullName evidence="1">Type I secretion C-terminal target domain-containing protein</fullName>
    </submittedName>
</protein>
<reference evidence="1" key="1">
    <citation type="submission" date="2022-09" db="EMBL/GenBank/DDBJ databases">
        <title>Intensive care unit water sources are persistently colonized with multi-drug resistant bacteria and are the site of extensive horizontal gene transfer of antibiotic resistance genes.</title>
        <authorList>
            <person name="Diorio-Toth L."/>
        </authorList>
    </citation>
    <scope>NUCLEOTIDE SEQUENCE</scope>
    <source>
        <strain evidence="1">GD03710</strain>
    </source>
</reference>
<dbReference type="NCBIfam" id="TIGR03661">
    <property type="entry name" value="T1SS_VCA0849"/>
    <property type="match status" value="1"/>
</dbReference>
<dbReference type="Gene3D" id="2.150.10.10">
    <property type="entry name" value="Serralysin-like metalloprotease, C-terminal"/>
    <property type="match status" value="1"/>
</dbReference>
<organism evidence="1 2">
    <name type="scientific">Aeromonas caviae</name>
    <name type="common">Aeromonas punctata</name>
    <dbReference type="NCBI Taxonomy" id="648"/>
    <lineage>
        <taxon>Bacteria</taxon>
        <taxon>Pseudomonadati</taxon>
        <taxon>Pseudomonadota</taxon>
        <taxon>Gammaproteobacteria</taxon>
        <taxon>Aeromonadales</taxon>
        <taxon>Aeromonadaceae</taxon>
        <taxon>Aeromonas</taxon>
    </lineage>
</organism>
<proteinExistence type="predicted"/>
<sequence length="118" mass="12650">MGDAGADTFTWLKGDTEAGKVAKDYIVDFSKSEGDKLDLSDLLDSDGSKSESSLKSLLSVFQDSEGVHLQVKESSAAPVTQEIVLMNHTFDSLTGGSGTTANQVIDFMLQNNMLDINK</sequence>